<dbReference type="Gene3D" id="3.90.870.50">
    <property type="match status" value="1"/>
</dbReference>
<feature type="active site" evidence="9">
    <location>
        <position position="20"/>
    </location>
</feature>
<dbReference type="Gene3D" id="3.30.110.120">
    <property type="match status" value="1"/>
</dbReference>
<dbReference type="InterPro" id="IPR006070">
    <property type="entry name" value="Sua5-like_dom"/>
</dbReference>
<dbReference type="NCBIfam" id="TIGR00143">
    <property type="entry name" value="hypF"/>
    <property type="match status" value="1"/>
</dbReference>
<comment type="catalytic activity">
    <reaction evidence="9">
        <text>an acyl phosphate + H2O = a carboxylate + phosphate + H(+)</text>
        <dbReference type="Rhea" id="RHEA:14965"/>
        <dbReference type="ChEBI" id="CHEBI:15377"/>
        <dbReference type="ChEBI" id="CHEBI:15378"/>
        <dbReference type="ChEBI" id="CHEBI:29067"/>
        <dbReference type="ChEBI" id="CHEBI:43474"/>
        <dbReference type="ChEBI" id="CHEBI:59918"/>
        <dbReference type="EC" id="3.6.1.7"/>
    </reaction>
</comment>
<comment type="caution">
    <text evidence="12">The sequence shown here is derived from an EMBL/GenBank/DDBJ whole genome shotgun (WGS) entry which is preliminary data.</text>
</comment>
<evidence type="ECO:0000256" key="8">
    <source>
        <dbReference type="PIRNR" id="PIRNR006256"/>
    </source>
</evidence>
<evidence type="ECO:0000256" key="3">
    <source>
        <dbReference type="ARBA" id="ARBA00022598"/>
    </source>
</evidence>
<reference evidence="12 13" key="1">
    <citation type="submission" date="2020-02" db="EMBL/GenBank/DDBJ databases">
        <authorList>
            <person name="Yang Z."/>
        </authorList>
    </citation>
    <scope>NUCLEOTIDE SEQUENCE [LARGE SCALE GENOMIC DNA]</scope>
    <source>
        <strain evidence="12 13">HX-7-9</strain>
    </source>
</reference>
<organism evidence="12 13">
    <name type="scientific">Crenobacter caeni</name>
    <dbReference type="NCBI Taxonomy" id="2705474"/>
    <lineage>
        <taxon>Bacteria</taxon>
        <taxon>Pseudomonadati</taxon>
        <taxon>Pseudomonadota</taxon>
        <taxon>Betaproteobacteria</taxon>
        <taxon>Neisseriales</taxon>
        <taxon>Neisseriaceae</taxon>
        <taxon>Crenobacter</taxon>
    </lineage>
</organism>
<dbReference type="PROSITE" id="PS51163">
    <property type="entry name" value="YRDC"/>
    <property type="match status" value="1"/>
</dbReference>
<gene>
    <name evidence="12" type="primary">hypF</name>
    <name evidence="12" type="ORF">GZH52_14475</name>
</gene>
<proteinExistence type="inferred from homology"/>
<dbReference type="InterPro" id="IPR017968">
    <property type="entry name" value="Acylphosphatase_CS"/>
</dbReference>
<dbReference type="PIRSF" id="PIRSF006256">
    <property type="entry name" value="CMPcnvr_hdrg_mat"/>
    <property type="match status" value="1"/>
</dbReference>
<evidence type="ECO:0000256" key="4">
    <source>
        <dbReference type="ARBA" id="ARBA00022723"/>
    </source>
</evidence>
<accession>A0A6B2KVI6</accession>
<dbReference type="Proteomes" id="UP000482578">
    <property type="component" value="Unassembled WGS sequence"/>
</dbReference>
<dbReference type="Gene3D" id="3.30.420.360">
    <property type="match status" value="1"/>
</dbReference>
<dbReference type="InterPro" id="IPR041440">
    <property type="entry name" value="HypF_C"/>
</dbReference>
<keyword evidence="6" id="KW-0862">Zinc</keyword>
<keyword evidence="13" id="KW-1185">Reference proteome</keyword>
<evidence type="ECO:0000259" key="10">
    <source>
        <dbReference type="PROSITE" id="PS51160"/>
    </source>
</evidence>
<dbReference type="Pfam" id="PF01300">
    <property type="entry name" value="Sua5_yciO_yrdC"/>
    <property type="match status" value="1"/>
</dbReference>
<evidence type="ECO:0000256" key="5">
    <source>
        <dbReference type="ARBA" id="ARBA00022771"/>
    </source>
</evidence>
<evidence type="ECO:0000256" key="6">
    <source>
        <dbReference type="ARBA" id="ARBA00022833"/>
    </source>
</evidence>
<keyword evidence="4" id="KW-0479">Metal-binding</keyword>
<feature type="active site" evidence="9">
    <location>
        <position position="38"/>
    </location>
</feature>
<dbReference type="InterPro" id="IPR011125">
    <property type="entry name" value="Znf_HypF"/>
</dbReference>
<evidence type="ECO:0000259" key="11">
    <source>
        <dbReference type="PROSITE" id="PS51163"/>
    </source>
</evidence>
<dbReference type="GO" id="GO:0016743">
    <property type="term" value="F:carboxyl- or carbamoyltransferase activity"/>
    <property type="evidence" value="ECO:0007669"/>
    <property type="project" value="UniProtKB-UniRule"/>
</dbReference>
<dbReference type="SUPFAM" id="SSF54975">
    <property type="entry name" value="Acylphosphatase/BLUF domain-like"/>
    <property type="match status" value="1"/>
</dbReference>
<evidence type="ECO:0000256" key="2">
    <source>
        <dbReference type="ARBA" id="ARBA00008097"/>
    </source>
</evidence>
<dbReference type="InterPro" id="IPR055128">
    <property type="entry name" value="HypF_C_2"/>
</dbReference>
<comment type="function">
    <text evidence="8">Involved in the maturation of [NiFe] hydrogenases. Along with HypE, it catalyzes the synthesis of the CN ligands of the active site iron of [NiFe]-hydrogenases. HypF functions as a carbamoyl transferase using carbamoylphosphate as a substrate and transferring the carboxamido moiety in an ATP-dependent reaction to the thiolate of the C-terminal cysteine of HypE yielding a protein-S-carboxamide.</text>
</comment>
<dbReference type="Pfam" id="PF17788">
    <property type="entry name" value="HypF_C"/>
    <property type="match status" value="1"/>
</dbReference>
<evidence type="ECO:0000313" key="12">
    <source>
        <dbReference type="EMBL" id="NDV13977.1"/>
    </source>
</evidence>
<dbReference type="PROSITE" id="PS51160">
    <property type="entry name" value="ACYLPHOSPHATASE_3"/>
    <property type="match status" value="1"/>
</dbReference>
<dbReference type="Pfam" id="PF00708">
    <property type="entry name" value="Acylphosphatase"/>
    <property type="match status" value="1"/>
</dbReference>
<evidence type="ECO:0000256" key="9">
    <source>
        <dbReference type="PROSITE-ProRule" id="PRU00520"/>
    </source>
</evidence>
<keyword evidence="3" id="KW-0436">Ligase</keyword>
<dbReference type="AlphaFoldDB" id="A0A6B2KVI6"/>
<dbReference type="GO" id="GO:0008270">
    <property type="term" value="F:zinc ion binding"/>
    <property type="evidence" value="ECO:0007669"/>
    <property type="project" value="UniProtKB-KW"/>
</dbReference>
<evidence type="ECO:0000313" key="13">
    <source>
        <dbReference type="Proteomes" id="UP000482578"/>
    </source>
</evidence>
<comment type="pathway">
    <text evidence="1 8">Protein modification; [NiFe] hydrogenase maturation.</text>
</comment>
<comment type="catalytic activity">
    <reaction evidence="7 8">
        <text>C-terminal L-cysteinyl-[HypE protein] + carbamoyl phosphate + ATP + H2O = C-terminal S-carboxamide-L-cysteinyl-[HypE protein] + AMP + phosphate + diphosphate + H(+)</text>
        <dbReference type="Rhea" id="RHEA:55636"/>
        <dbReference type="Rhea" id="RHEA-COMP:14247"/>
        <dbReference type="Rhea" id="RHEA-COMP:14392"/>
        <dbReference type="ChEBI" id="CHEBI:15377"/>
        <dbReference type="ChEBI" id="CHEBI:15378"/>
        <dbReference type="ChEBI" id="CHEBI:30616"/>
        <dbReference type="ChEBI" id="CHEBI:33019"/>
        <dbReference type="ChEBI" id="CHEBI:43474"/>
        <dbReference type="ChEBI" id="CHEBI:58228"/>
        <dbReference type="ChEBI" id="CHEBI:76913"/>
        <dbReference type="ChEBI" id="CHEBI:139126"/>
        <dbReference type="ChEBI" id="CHEBI:456215"/>
    </reaction>
</comment>
<name>A0A6B2KVI6_9NEIS</name>
<dbReference type="UniPathway" id="UPA00335"/>
<dbReference type="PANTHER" id="PTHR42959:SF1">
    <property type="entry name" value="CARBAMOYLTRANSFERASE HYPF"/>
    <property type="match status" value="1"/>
</dbReference>
<dbReference type="SUPFAM" id="SSF53067">
    <property type="entry name" value="Actin-like ATPase domain"/>
    <property type="match status" value="1"/>
</dbReference>
<evidence type="ECO:0000256" key="7">
    <source>
        <dbReference type="ARBA" id="ARBA00048220"/>
    </source>
</evidence>
<dbReference type="SUPFAM" id="SSF55821">
    <property type="entry name" value="YrdC/RibB"/>
    <property type="match status" value="1"/>
</dbReference>
<dbReference type="Gene3D" id="3.30.420.40">
    <property type="match status" value="1"/>
</dbReference>
<dbReference type="InterPro" id="IPR017945">
    <property type="entry name" value="DHBP_synth_RibB-like_a/b_dom"/>
</dbReference>
<dbReference type="RefSeq" id="WP_163317449.1">
    <property type="nucleotide sequence ID" value="NZ_JAAGAA010000014.1"/>
</dbReference>
<dbReference type="EMBL" id="JAAGAA010000014">
    <property type="protein sequence ID" value="NDV13977.1"/>
    <property type="molecule type" value="Genomic_DNA"/>
</dbReference>
<dbReference type="InterPro" id="IPR043129">
    <property type="entry name" value="ATPase_NBD"/>
</dbReference>
<dbReference type="PANTHER" id="PTHR42959">
    <property type="entry name" value="CARBAMOYLTRANSFERASE"/>
    <property type="match status" value="1"/>
</dbReference>
<dbReference type="InterPro" id="IPR001792">
    <property type="entry name" value="Acylphosphatase-like_dom"/>
</dbReference>
<evidence type="ECO:0000256" key="1">
    <source>
        <dbReference type="ARBA" id="ARBA00004711"/>
    </source>
</evidence>
<comment type="similarity">
    <text evidence="2 8">Belongs to the carbamoyltransferase HypF family.</text>
</comment>
<keyword evidence="9" id="KW-0378">Hydrolase</keyword>
<dbReference type="GO" id="GO:0003998">
    <property type="term" value="F:acylphosphatase activity"/>
    <property type="evidence" value="ECO:0007669"/>
    <property type="project" value="UniProtKB-EC"/>
</dbReference>
<dbReference type="GO" id="GO:0051604">
    <property type="term" value="P:protein maturation"/>
    <property type="evidence" value="ECO:0007669"/>
    <property type="project" value="TreeGrafter"/>
</dbReference>
<dbReference type="PROSITE" id="PS00150">
    <property type="entry name" value="ACYLPHOSPHATASE_1"/>
    <property type="match status" value="1"/>
</dbReference>
<sequence>MSVCRERLTVRGRVQGVGFRPFVWREATRLGLAGAVANTADGVAIDVQGDAAALTLLRDALEKRLPPLARVDALEAHSLPASEGASGFVIADSGAGVEHARAPADSAICEACLTELFDSANRRYRHALINCTDCGPRYTVIGRLPYDRAHTSMAPFALCPACAAEYADPASRRFHAEPTCCPACGPQLTLTDAAGRDLGEPVAGAVRLIAEGQIVALKSLGGYHLACDARNAEAVARLRARKQRPHKPFALLLPNLASARRLARVNDAEAALLASRERPIVLLARLPHTDEALSLVAPGCPQLGVMLPATPLQWLLLSAAEPDCRQAAVDLAWVMTSANLSGEPVLTDESDARDKLAGVADAFLAYDREIVARCDDSVLRVTPLGTQSLRRARGYAPEPLTLARAGAPVLATGSYLKNTVTVLRGRDAFVSPHIGELNTRAGVIAQQHAAEHLLALTGVQPALIACEAHAEHAATNLARELAGRLGAALIEVQHHHAHAAAVLAEHGHSAPALALTLDGFGAGPMGDAWGGELLRLNGATCRRLGHLATLPLPGVDRAARESWRMATALRVRLGLPTADARFAAAGFDTAAIEQMVRLGLRSPETSSLGRWFDAIAALAGVNFTQSFEGQAAQALEALARPCPPGDGLWRLDNGVLSLWPLAAHLATLGDAADIASCWHATLAAALADWAITAAQDQNVGTVALAGGCLANARLMQPLTAALRAAGLEVLLPVQLPAGDGAISLGQAWVARLSLESP</sequence>
<dbReference type="InterPro" id="IPR004421">
    <property type="entry name" value="Carbamoyltransferase_HypF"/>
</dbReference>
<dbReference type="Pfam" id="PF22521">
    <property type="entry name" value="HypF_C_2"/>
    <property type="match status" value="1"/>
</dbReference>
<feature type="domain" description="Acylphosphatase-like" evidence="10">
    <location>
        <begin position="5"/>
        <end position="92"/>
    </location>
</feature>
<protein>
    <recommendedName>
        <fullName evidence="8">Carbamoyltransferase HypF</fullName>
        <ecNumber evidence="8">6.2.-.-</ecNumber>
    </recommendedName>
</protein>
<keyword evidence="5" id="KW-0863">Zinc-finger</keyword>
<keyword evidence="12" id="KW-0808">Transferase</keyword>
<feature type="domain" description="YrdC-like" evidence="11">
    <location>
        <begin position="199"/>
        <end position="394"/>
    </location>
</feature>
<dbReference type="GO" id="GO:0003725">
    <property type="term" value="F:double-stranded RNA binding"/>
    <property type="evidence" value="ECO:0007669"/>
    <property type="project" value="InterPro"/>
</dbReference>
<dbReference type="InterPro" id="IPR036046">
    <property type="entry name" value="Acylphosphatase-like_dom_sf"/>
</dbReference>
<dbReference type="Pfam" id="PF07503">
    <property type="entry name" value="zf-HYPF"/>
    <property type="match status" value="2"/>
</dbReference>
<dbReference type="InterPro" id="IPR051060">
    <property type="entry name" value="Carbamoyltrans_HypF-like"/>
</dbReference>
<dbReference type="GO" id="GO:0016874">
    <property type="term" value="F:ligase activity"/>
    <property type="evidence" value="ECO:0007669"/>
    <property type="project" value="UniProtKB-UniRule"/>
</dbReference>
<dbReference type="EC" id="6.2.-.-" evidence="8"/>